<dbReference type="Proteomes" id="UP001165960">
    <property type="component" value="Unassembled WGS sequence"/>
</dbReference>
<gene>
    <name evidence="1" type="ORF">DSO57_1011802</name>
</gene>
<organism evidence="1 2">
    <name type="scientific">Entomophthora muscae</name>
    <dbReference type="NCBI Taxonomy" id="34485"/>
    <lineage>
        <taxon>Eukaryota</taxon>
        <taxon>Fungi</taxon>
        <taxon>Fungi incertae sedis</taxon>
        <taxon>Zoopagomycota</taxon>
        <taxon>Entomophthoromycotina</taxon>
        <taxon>Entomophthoromycetes</taxon>
        <taxon>Entomophthorales</taxon>
        <taxon>Entomophthoraceae</taxon>
        <taxon>Entomophthora</taxon>
    </lineage>
</organism>
<comment type="caution">
    <text evidence="1">The sequence shown here is derived from an EMBL/GenBank/DDBJ whole genome shotgun (WGS) entry which is preliminary data.</text>
</comment>
<dbReference type="EMBL" id="QTSX02000751">
    <property type="protein sequence ID" value="KAJ9085653.1"/>
    <property type="molecule type" value="Genomic_DNA"/>
</dbReference>
<evidence type="ECO:0000313" key="1">
    <source>
        <dbReference type="EMBL" id="KAJ9085653.1"/>
    </source>
</evidence>
<keyword evidence="2" id="KW-1185">Reference proteome</keyword>
<name>A0ACC2UFL1_9FUNG</name>
<protein>
    <submittedName>
        <fullName evidence="1">Uncharacterized protein</fullName>
    </submittedName>
</protein>
<sequence>MVFNSNIFDSTSNQASSSQGSFNGGKAQNVEAHVYTQAFEEVNKEADLYLYLTPNPYGFDLFNSHFAPSATPAPVPTPAQAACQPTNQDDNLDLEQLPAISQPVPHVRNGNLDAHESQNMEPEFKSWTKPFADCQTHRLGTQQPTTN</sequence>
<reference evidence="1" key="1">
    <citation type="submission" date="2022-04" db="EMBL/GenBank/DDBJ databases">
        <title>Genome of the entomopathogenic fungus Entomophthora muscae.</title>
        <authorList>
            <person name="Elya C."/>
            <person name="Lovett B.R."/>
            <person name="Lee E."/>
            <person name="Macias A.M."/>
            <person name="Hajek A.E."/>
            <person name="De Bivort B.L."/>
            <person name="Kasson M.T."/>
            <person name="De Fine Licht H.H."/>
            <person name="Stajich J.E."/>
        </authorList>
    </citation>
    <scope>NUCLEOTIDE SEQUENCE</scope>
    <source>
        <strain evidence="1">Berkeley</strain>
    </source>
</reference>
<proteinExistence type="predicted"/>
<accession>A0ACC2UFL1</accession>
<evidence type="ECO:0000313" key="2">
    <source>
        <dbReference type="Proteomes" id="UP001165960"/>
    </source>
</evidence>